<feature type="region of interest" description="Disordered" evidence="2">
    <location>
        <begin position="293"/>
        <end position="312"/>
    </location>
</feature>
<evidence type="ECO:0000313" key="4">
    <source>
        <dbReference type="EMBL" id="PKS13141.1"/>
    </source>
</evidence>
<sequence length="312" mass="35831">MRFFNALRGYERLVAEAIRKDEADTEQLLGSNRHLNIPTLRRTLIAGNIGLFIVSILILWYTSIISMKTHEMNRLLKATSYYFNIIRYLIAPIFDAVDLSASITVINGRFRDPESIWRKAPSPEVDSAWNRVAAEGFELIGVSRDDVIKSNKDPDSCVQIPTSWNEPAGDHSYLAQIDAFHQIHCLDMIRREAFSDYYFNGTIRDERRTSHLTHCIHIILQNLMCSADVGIITHNWIHNERYPTEPRTRPFEDFNIVKKCRDFDALLDWAEAHAIKNPDTRYAQLRWEPGMKITPGDGYGPESSTETSMAAP</sequence>
<dbReference type="AlphaFoldDB" id="A0A2N3NL68"/>
<dbReference type="EMBL" id="NLAX01000002">
    <property type="protein sequence ID" value="PKS13141.1"/>
    <property type="molecule type" value="Genomic_DNA"/>
</dbReference>
<evidence type="ECO:0000313" key="5">
    <source>
        <dbReference type="Proteomes" id="UP000233524"/>
    </source>
</evidence>
<evidence type="ECO:0000256" key="2">
    <source>
        <dbReference type="SAM" id="MobiDB-lite"/>
    </source>
</evidence>
<accession>A0A2N3NL68</accession>
<name>A0A2N3NL68_9PEZI</name>
<keyword evidence="3" id="KW-1133">Transmembrane helix</keyword>
<dbReference type="Pfam" id="PF11807">
    <property type="entry name" value="UstYa"/>
    <property type="match status" value="1"/>
</dbReference>
<dbReference type="VEuPathDB" id="FungiDB:jhhlp_000483"/>
<organism evidence="4 5">
    <name type="scientific">Lomentospora prolificans</name>
    <dbReference type="NCBI Taxonomy" id="41688"/>
    <lineage>
        <taxon>Eukaryota</taxon>
        <taxon>Fungi</taxon>
        <taxon>Dikarya</taxon>
        <taxon>Ascomycota</taxon>
        <taxon>Pezizomycotina</taxon>
        <taxon>Sordariomycetes</taxon>
        <taxon>Hypocreomycetidae</taxon>
        <taxon>Microascales</taxon>
        <taxon>Microascaceae</taxon>
        <taxon>Lomentospora</taxon>
    </lineage>
</organism>
<dbReference type="STRING" id="41688.A0A2N3NL68"/>
<comment type="similarity">
    <text evidence="1">Belongs to the ustYa family.</text>
</comment>
<keyword evidence="5" id="KW-1185">Reference proteome</keyword>
<dbReference type="PANTHER" id="PTHR33365">
    <property type="entry name" value="YALI0B05434P"/>
    <property type="match status" value="1"/>
</dbReference>
<dbReference type="PANTHER" id="PTHR33365:SF14">
    <property type="entry name" value="TAT PATHWAY SIGNAL SEQUENCE"/>
    <property type="match status" value="1"/>
</dbReference>
<dbReference type="InParanoid" id="A0A2N3NL68"/>
<protein>
    <recommendedName>
        <fullName evidence="6">Tat pathway signal sequence</fullName>
    </recommendedName>
</protein>
<feature type="transmembrane region" description="Helical" evidence="3">
    <location>
        <begin position="43"/>
        <end position="65"/>
    </location>
</feature>
<evidence type="ECO:0000256" key="1">
    <source>
        <dbReference type="ARBA" id="ARBA00035112"/>
    </source>
</evidence>
<dbReference type="Proteomes" id="UP000233524">
    <property type="component" value="Unassembled WGS sequence"/>
</dbReference>
<keyword evidence="3" id="KW-0472">Membrane</keyword>
<feature type="compositionally biased region" description="Polar residues" evidence="2">
    <location>
        <begin position="302"/>
        <end position="312"/>
    </location>
</feature>
<dbReference type="OrthoDB" id="3687641at2759"/>
<proteinExistence type="inferred from homology"/>
<evidence type="ECO:0000256" key="3">
    <source>
        <dbReference type="SAM" id="Phobius"/>
    </source>
</evidence>
<comment type="caution">
    <text evidence="4">The sequence shown here is derived from an EMBL/GenBank/DDBJ whole genome shotgun (WGS) entry which is preliminary data.</text>
</comment>
<evidence type="ECO:0008006" key="6">
    <source>
        <dbReference type="Google" id="ProtNLM"/>
    </source>
</evidence>
<dbReference type="InterPro" id="IPR021765">
    <property type="entry name" value="UstYa-like"/>
</dbReference>
<reference evidence="4 5" key="1">
    <citation type="journal article" date="2017" name="G3 (Bethesda)">
        <title>First Draft Genome Sequence of the Pathogenic Fungus Lomentospora prolificans (Formerly Scedosporium prolificans).</title>
        <authorList>
            <person name="Luo R."/>
            <person name="Zimin A."/>
            <person name="Workman R."/>
            <person name="Fan Y."/>
            <person name="Pertea G."/>
            <person name="Grossman N."/>
            <person name="Wear M.P."/>
            <person name="Jia B."/>
            <person name="Miller H."/>
            <person name="Casadevall A."/>
            <person name="Timp W."/>
            <person name="Zhang S.X."/>
            <person name="Salzberg S.L."/>
        </authorList>
    </citation>
    <scope>NUCLEOTIDE SEQUENCE [LARGE SCALE GENOMIC DNA]</scope>
    <source>
        <strain evidence="4 5">JHH-5317</strain>
    </source>
</reference>
<dbReference type="GO" id="GO:0043386">
    <property type="term" value="P:mycotoxin biosynthetic process"/>
    <property type="evidence" value="ECO:0007669"/>
    <property type="project" value="InterPro"/>
</dbReference>
<gene>
    <name evidence="4" type="ORF">jhhlp_000483</name>
</gene>
<keyword evidence="3" id="KW-0812">Transmembrane</keyword>